<feature type="active site" description="Nucleophile" evidence="4">
    <location>
        <position position="8"/>
    </location>
</feature>
<evidence type="ECO:0000259" key="5">
    <source>
        <dbReference type="SMART" id="SM00226"/>
    </source>
</evidence>
<accession>A0A429XC36</accession>
<evidence type="ECO:0000256" key="3">
    <source>
        <dbReference type="ARBA" id="ARBA00022912"/>
    </source>
</evidence>
<dbReference type="RefSeq" id="WP_120114837.1">
    <property type="nucleotide sequence ID" value="NZ_QYTW02000002.1"/>
</dbReference>
<dbReference type="Proteomes" id="UP000287296">
    <property type="component" value="Unassembled WGS sequence"/>
</dbReference>
<dbReference type="CDD" id="cd16344">
    <property type="entry name" value="LMWPAP"/>
    <property type="match status" value="1"/>
</dbReference>
<evidence type="ECO:0000256" key="1">
    <source>
        <dbReference type="ARBA" id="ARBA00011063"/>
    </source>
</evidence>
<comment type="similarity">
    <text evidence="1">Belongs to the low molecular weight phosphotyrosine protein phosphatase family.</text>
</comment>
<dbReference type="GO" id="GO:0004725">
    <property type="term" value="F:protein tyrosine phosphatase activity"/>
    <property type="evidence" value="ECO:0007669"/>
    <property type="project" value="InterPro"/>
</dbReference>
<feature type="domain" description="Phosphotyrosine protein phosphatase I" evidence="5">
    <location>
        <begin position="2"/>
        <end position="144"/>
    </location>
</feature>
<dbReference type="PRINTS" id="PR00719">
    <property type="entry name" value="LMWPTPASE"/>
</dbReference>
<gene>
    <name evidence="6" type="ORF">D5F11_002700</name>
</gene>
<evidence type="ECO:0000313" key="7">
    <source>
        <dbReference type="Proteomes" id="UP000287296"/>
    </source>
</evidence>
<feature type="active site" evidence="4">
    <location>
        <position position="14"/>
    </location>
</feature>
<dbReference type="InterPro" id="IPR036196">
    <property type="entry name" value="Ptyr_pPase_sf"/>
</dbReference>
<evidence type="ECO:0000256" key="2">
    <source>
        <dbReference type="ARBA" id="ARBA00022801"/>
    </source>
</evidence>
<dbReference type="SMART" id="SM00226">
    <property type="entry name" value="LMWPc"/>
    <property type="match status" value="1"/>
</dbReference>
<dbReference type="InterPro" id="IPR050438">
    <property type="entry name" value="LMW_PTPase"/>
</dbReference>
<dbReference type="SUPFAM" id="SSF52788">
    <property type="entry name" value="Phosphotyrosine protein phosphatases I"/>
    <property type="match status" value="1"/>
</dbReference>
<dbReference type="PANTHER" id="PTHR11717:SF31">
    <property type="entry name" value="LOW MOLECULAR WEIGHT PROTEIN-TYROSINE-PHOSPHATASE ETP-RELATED"/>
    <property type="match status" value="1"/>
</dbReference>
<keyword evidence="3" id="KW-0904">Protein phosphatase</keyword>
<protein>
    <submittedName>
        <fullName evidence="6">Low molecular weight protein arginine phosphatase</fullName>
    </submittedName>
</protein>
<organism evidence="6 7">
    <name type="scientific">Siminovitchia terrae</name>
    <name type="common">Bacillus terrae</name>
    <dbReference type="NCBI Taxonomy" id="1914933"/>
    <lineage>
        <taxon>Bacteria</taxon>
        <taxon>Bacillati</taxon>
        <taxon>Bacillota</taxon>
        <taxon>Bacilli</taxon>
        <taxon>Bacillales</taxon>
        <taxon>Bacillaceae</taxon>
        <taxon>Siminovitchia</taxon>
    </lineage>
</organism>
<keyword evidence="2" id="KW-0378">Hydrolase</keyword>
<dbReference type="InterPro" id="IPR017867">
    <property type="entry name" value="Tyr_phospatase_low_mol_wt"/>
</dbReference>
<name>A0A429XC36_SIMTE</name>
<proteinExistence type="inferred from homology"/>
<dbReference type="OrthoDB" id="9784339at2"/>
<feature type="active site" description="Proton donor" evidence="4">
    <location>
        <position position="118"/>
    </location>
</feature>
<sequence length="144" mass="16127">MKNILFVCTGNTCRSPMAEAIFNNIQNGNAFARSAGLFSAEGSRAAENASRVLAENKIQLEHRSKQLVEEDLESASYVFTMTRAHKEMLMDKYPAAADKIFTLKEYVKGPEGNIDIVDPFGGNIHTYRETFQEMKSLIEKLSLD</sequence>
<dbReference type="Pfam" id="PF01451">
    <property type="entry name" value="LMWPc"/>
    <property type="match status" value="1"/>
</dbReference>
<evidence type="ECO:0000256" key="4">
    <source>
        <dbReference type="PIRSR" id="PIRSR617867-1"/>
    </source>
</evidence>
<reference evidence="6 7" key="1">
    <citation type="submission" date="2018-12" db="EMBL/GenBank/DDBJ databases">
        <authorList>
            <person name="Sun L."/>
            <person name="Chen Z."/>
        </authorList>
    </citation>
    <scope>NUCLEOTIDE SEQUENCE [LARGE SCALE GENOMIC DNA]</scope>
    <source>
        <strain evidence="6 7">LMG 29736</strain>
    </source>
</reference>
<dbReference type="PANTHER" id="PTHR11717">
    <property type="entry name" value="LOW MOLECULAR WEIGHT PROTEIN TYROSINE PHOSPHATASE"/>
    <property type="match status" value="1"/>
</dbReference>
<evidence type="ECO:0000313" key="6">
    <source>
        <dbReference type="EMBL" id="RST60980.1"/>
    </source>
</evidence>
<dbReference type="InterPro" id="IPR023485">
    <property type="entry name" value="Ptyr_pPase"/>
</dbReference>
<comment type="caution">
    <text evidence="6">The sequence shown here is derived from an EMBL/GenBank/DDBJ whole genome shotgun (WGS) entry which is preliminary data.</text>
</comment>
<dbReference type="Gene3D" id="3.40.50.2300">
    <property type="match status" value="1"/>
</dbReference>
<dbReference type="EMBL" id="QYTW02000002">
    <property type="protein sequence ID" value="RST60980.1"/>
    <property type="molecule type" value="Genomic_DNA"/>
</dbReference>
<dbReference type="AlphaFoldDB" id="A0A429XC36"/>